<comment type="subcellular location">
    <subcellularLocation>
        <location evidence="3">Peroxisome</location>
    </subcellularLocation>
</comment>
<dbReference type="PANTHER" id="PTHR43466">
    <property type="entry name" value="2-OXO-4-HYDROXY-4-CARBOXY-5-UREIDOIMIDAZOLINE DECARBOXYLASE-RELATED"/>
    <property type="match status" value="1"/>
</dbReference>
<evidence type="ECO:0000256" key="7">
    <source>
        <dbReference type="ARBA" id="ARBA00022631"/>
    </source>
</evidence>
<dbReference type="GO" id="GO:0005777">
    <property type="term" value="C:peroxisome"/>
    <property type="evidence" value="ECO:0007669"/>
    <property type="project" value="UniProtKB-SubCell"/>
</dbReference>
<dbReference type="AlphaFoldDB" id="Q4S568"/>
<name>Q4S568_TETNG</name>
<dbReference type="InterPro" id="IPR017580">
    <property type="entry name" value="OHCU_decarboxylase-1"/>
</dbReference>
<dbReference type="FunFam" id="1.10.3330.10:FF:000001">
    <property type="entry name" value="2-oxo-4-hydroxy-4-carboxy-5-ureidoimidazoline decarboxylase"/>
    <property type="match status" value="1"/>
</dbReference>
<evidence type="ECO:0000313" key="15">
    <source>
        <dbReference type="EMBL" id="CAG04214.1"/>
    </source>
</evidence>
<feature type="non-terminal residue" evidence="15">
    <location>
        <position position="171"/>
    </location>
</feature>
<dbReference type="PANTHER" id="PTHR43466:SF1">
    <property type="entry name" value="2-OXO-4-HYDROXY-4-CARBOXY-5-UREIDOIMIDAZOLINE DECARBOXYLASE-RELATED"/>
    <property type="match status" value="1"/>
</dbReference>
<evidence type="ECO:0000256" key="8">
    <source>
        <dbReference type="ARBA" id="ARBA00022793"/>
    </source>
</evidence>
<evidence type="ECO:0000256" key="6">
    <source>
        <dbReference type="ARBA" id="ARBA00012257"/>
    </source>
</evidence>
<evidence type="ECO:0000256" key="2">
    <source>
        <dbReference type="ARBA" id="ARBA00002506"/>
    </source>
</evidence>
<dbReference type="GO" id="GO:0019628">
    <property type="term" value="P:urate catabolic process"/>
    <property type="evidence" value="ECO:0007669"/>
    <property type="project" value="UniProtKB-UniPathway"/>
</dbReference>
<comment type="pathway">
    <text evidence="4">Purine metabolism; urate degradation; (S)-allantoin from urate: step 3/3.</text>
</comment>
<reference evidence="15" key="1">
    <citation type="journal article" date="2004" name="Nature">
        <title>Genome duplication in the teleost fish Tetraodon nigroviridis reveals the early vertebrate proto-karyotype.</title>
        <authorList>
            <person name="Jaillon O."/>
            <person name="Aury J.-M."/>
            <person name="Brunet F."/>
            <person name="Petit J.-L."/>
            <person name="Stange-Thomann N."/>
            <person name="Mauceli E."/>
            <person name="Bouneau L."/>
            <person name="Fischer C."/>
            <person name="Ozouf-Costaz C."/>
            <person name="Bernot A."/>
            <person name="Nicaud S."/>
            <person name="Jaffe D."/>
            <person name="Fisher S."/>
            <person name="Lutfalla G."/>
            <person name="Dossat C."/>
            <person name="Segurens B."/>
            <person name="Dasilva C."/>
            <person name="Salanoubat M."/>
            <person name="Levy M."/>
            <person name="Boudet N."/>
            <person name="Castellano S."/>
            <person name="Anthouard V."/>
            <person name="Jubin C."/>
            <person name="Castelli V."/>
            <person name="Katinka M."/>
            <person name="Vacherie B."/>
            <person name="Biemont C."/>
            <person name="Skalli Z."/>
            <person name="Cattolico L."/>
            <person name="Poulain J."/>
            <person name="De Berardinis V."/>
            <person name="Cruaud C."/>
            <person name="Duprat S."/>
            <person name="Brottier P."/>
            <person name="Coutanceau J.-P."/>
            <person name="Gouzy J."/>
            <person name="Parra G."/>
            <person name="Lardier G."/>
            <person name="Chapple C."/>
            <person name="McKernan K.J."/>
            <person name="McEwan P."/>
            <person name="Bosak S."/>
            <person name="Kellis M."/>
            <person name="Volff J.-N."/>
            <person name="Guigo R."/>
            <person name="Zody M.C."/>
            <person name="Mesirov J."/>
            <person name="Lindblad-Toh K."/>
            <person name="Birren B."/>
            <person name="Nusbaum C."/>
            <person name="Kahn D."/>
            <person name="Robinson-Rechavi M."/>
            <person name="Laudet V."/>
            <person name="Schachter V."/>
            <person name="Quetier F."/>
            <person name="Saurin W."/>
            <person name="Scarpelli C."/>
            <person name="Wincker P."/>
            <person name="Lander E.S."/>
            <person name="Weissenbach J."/>
            <person name="Roest Crollius H."/>
        </authorList>
    </citation>
    <scope>NUCLEOTIDE SEQUENCE [LARGE SCALE GENOMIC DNA]</scope>
</reference>
<dbReference type="Gene3D" id="1.10.3330.10">
    <property type="entry name" value="Oxo-4-hydroxy-4-carboxy-5-ureidoimidazoline decarboxylase"/>
    <property type="match status" value="1"/>
</dbReference>
<evidence type="ECO:0000256" key="1">
    <source>
        <dbReference type="ARBA" id="ARBA00001163"/>
    </source>
</evidence>
<feature type="domain" description="Oxo-4-hydroxy-4-carboxy-5-ureidoimidazoline decarboxylase" evidence="14">
    <location>
        <begin position="7"/>
        <end position="163"/>
    </location>
</feature>
<protein>
    <recommendedName>
        <fullName evidence="13">2-oxo-4-hydroxy-4-carboxy-5-ureidoimidazoline decarboxylase</fullName>
        <ecNumber evidence="6">4.1.1.97</ecNumber>
    </recommendedName>
    <alternativeName>
        <fullName evidence="12">Parahox neighbor</fullName>
    </alternativeName>
    <alternativeName>
        <fullName evidence="11">Ureidoimidazoline (2-oxo-4-hydroxy-4-carboxy-5-) decarboxylase</fullName>
    </alternativeName>
</protein>
<evidence type="ECO:0000256" key="9">
    <source>
        <dbReference type="ARBA" id="ARBA00023140"/>
    </source>
</evidence>
<dbReference type="EMBL" id="CAAE01014737">
    <property type="protein sequence ID" value="CAG04214.1"/>
    <property type="molecule type" value="Genomic_DNA"/>
</dbReference>
<keyword evidence="10" id="KW-0456">Lyase</keyword>
<evidence type="ECO:0000256" key="10">
    <source>
        <dbReference type="ARBA" id="ARBA00023239"/>
    </source>
</evidence>
<comment type="caution">
    <text evidence="15">The sequence shown here is derived from an EMBL/GenBank/DDBJ whole genome shotgun (WGS) entry which is preliminary data.</text>
</comment>
<organism evidence="15">
    <name type="scientific">Tetraodon nigroviridis</name>
    <name type="common">Spotted green pufferfish</name>
    <name type="synonym">Chelonodon nigroviridis</name>
    <dbReference type="NCBI Taxonomy" id="99883"/>
    <lineage>
        <taxon>Eukaryota</taxon>
        <taxon>Metazoa</taxon>
        <taxon>Chordata</taxon>
        <taxon>Craniata</taxon>
        <taxon>Vertebrata</taxon>
        <taxon>Euteleostomi</taxon>
        <taxon>Actinopterygii</taxon>
        <taxon>Neopterygii</taxon>
        <taxon>Teleostei</taxon>
        <taxon>Neoteleostei</taxon>
        <taxon>Acanthomorphata</taxon>
        <taxon>Eupercaria</taxon>
        <taxon>Tetraodontiformes</taxon>
        <taxon>Tetradontoidea</taxon>
        <taxon>Tetraodontidae</taxon>
        <taxon>Tetraodon</taxon>
    </lineage>
</organism>
<reference evidence="15" key="2">
    <citation type="submission" date="2004-02" db="EMBL/GenBank/DDBJ databases">
        <authorList>
            <consortium name="Genoscope"/>
            <consortium name="Whitehead Institute Centre for Genome Research"/>
        </authorList>
    </citation>
    <scope>NUCLEOTIDE SEQUENCE</scope>
</reference>
<accession>Q4S568</accession>
<dbReference type="NCBIfam" id="TIGR03164">
    <property type="entry name" value="UHCUDC"/>
    <property type="match status" value="1"/>
</dbReference>
<dbReference type="SUPFAM" id="SSF158694">
    <property type="entry name" value="UraD-Like"/>
    <property type="match status" value="1"/>
</dbReference>
<dbReference type="OrthoDB" id="9970124at2759"/>
<keyword evidence="7" id="KW-0659">Purine metabolism</keyword>
<dbReference type="InterPro" id="IPR018020">
    <property type="entry name" value="OHCU_decarboxylase"/>
</dbReference>
<keyword evidence="9" id="KW-0576">Peroxisome</keyword>
<dbReference type="HOGENOM" id="CLU_092522_1_0_1"/>
<evidence type="ECO:0000256" key="11">
    <source>
        <dbReference type="ARBA" id="ARBA00030624"/>
    </source>
</evidence>
<evidence type="ECO:0000259" key="14">
    <source>
        <dbReference type="Pfam" id="PF09349"/>
    </source>
</evidence>
<dbReference type="EC" id="4.1.1.97" evidence="6"/>
<keyword evidence="8" id="KW-0210">Decarboxylase</keyword>
<dbReference type="GO" id="GO:0006144">
    <property type="term" value="P:purine nucleobase metabolic process"/>
    <property type="evidence" value="ECO:0007669"/>
    <property type="project" value="UniProtKB-KW"/>
</dbReference>
<comment type="similarity">
    <text evidence="5">Belongs to the OHCU decarboxylase family.</text>
</comment>
<evidence type="ECO:0000256" key="13">
    <source>
        <dbReference type="ARBA" id="ARBA00071134"/>
    </source>
</evidence>
<evidence type="ECO:0000256" key="3">
    <source>
        <dbReference type="ARBA" id="ARBA00004275"/>
    </source>
</evidence>
<dbReference type="UniPathway" id="UPA00394">
    <property type="reaction ID" value="UER00652"/>
</dbReference>
<comment type="catalytic activity">
    <reaction evidence="1">
        <text>5-hydroxy-2-oxo-4-ureido-2,5-dihydro-1H-imidazole-5-carboxylate + H(+) = (S)-allantoin + CO2</text>
        <dbReference type="Rhea" id="RHEA:26301"/>
        <dbReference type="ChEBI" id="CHEBI:15378"/>
        <dbReference type="ChEBI" id="CHEBI:15678"/>
        <dbReference type="ChEBI" id="CHEBI:16526"/>
        <dbReference type="ChEBI" id="CHEBI:58639"/>
        <dbReference type="EC" id="4.1.1.97"/>
    </reaction>
</comment>
<dbReference type="GO" id="GO:0051997">
    <property type="term" value="F:2-oxo-4-hydroxy-4-carboxy-5-ureidoimidazoline decarboxylase activity"/>
    <property type="evidence" value="ECO:0007669"/>
    <property type="project" value="UniProtKB-EC"/>
</dbReference>
<evidence type="ECO:0000256" key="12">
    <source>
        <dbReference type="ARBA" id="ARBA00032116"/>
    </source>
</evidence>
<proteinExistence type="inferred from homology"/>
<dbReference type="GO" id="GO:0000255">
    <property type="term" value="P:allantoin metabolic process"/>
    <property type="evidence" value="ECO:0007669"/>
    <property type="project" value="InterPro"/>
</dbReference>
<dbReference type="InterPro" id="IPR036778">
    <property type="entry name" value="OHCU_decarboxylase_sf"/>
</dbReference>
<sequence>MDISAVNDLSYEEFVNIFGNVVEKCPVVAAAVWSARPFLSFTALEAEIHKFIDVLPQSGKEGILRCHPDLAGRDLQRGTLTQESRAEQAAAGLDALGPAEASLLARLNREYKQRFGFPFVVCVRAADQRAILRQLAERCGNEPALESVRGIEEVKKICRLRLRDIVSDSPR</sequence>
<evidence type="ECO:0000256" key="5">
    <source>
        <dbReference type="ARBA" id="ARBA00005793"/>
    </source>
</evidence>
<gene>
    <name evidence="15" type="ORF">GSTENG00023869001</name>
</gene>
<comment type="function">
    <text evidence="2">Catalyzes the stereoselective decarboxylation of 2-oxo-4-hydroxy-4-carboxy-5-ureidoimidazoline (OHCU) to (S)-allantoin.</text>
</comment>
<dbReference type="Pfam" id="PF09349">
    <property type="entry name" value="OHCU_decarbox"/>
    <property type="match status" value="1"/>
</dbReference>
<dbReference type="KEGG" id="tng:GSTEN00023869G001"/>
<evidence type="ECO:0000256" key="4">
    <source>
        <dbReference type="ARBA" id="ARBA00004754"/>
    </source>
</evidence>